<evidence type="ECO:0000313" key="3">
    <source>
        <dbReference type="Proteomes" id="UP000631300"/>
    </source>
</evidence>
<accession>A0A918JCQ2</accession>
<feature type="transmembrane region" description="Helical" evidence="1">
    <location>
        <begin position="263"/>
        <end position="280"/>
    </location>
</feature>
<sequence>MYTDEDLTQAVKHNIFSQQAVDDFRRHISQVRNSHAVDEENFRLINGFNDIFVVIASALLLGSLAWLGHSLSPMLAGVAVAAGAWGLAEFFVRRQRMALPAIALLLAFLGGLFTIPVLFNADVQGSAFMIAGLLTTVGAVAHWMRFRVPITIAAGAATLTAGCVASMVYFFKPAVFYIDAVVLVFGLLIFGLAMYWDSKDTKRQTRSSDIAFWLHLISAPMIVHPIFSSLGVLGGNNGLMISLIVLALYILLGVISIAVDRRAIMVSALVYVIYTFSSLMETYGMVTYSFAVTGLCIGSALLLLSAFWHGCRRQVLKLVPAHIQVKLPIIKA</sequence>
<keyword evidence="1" id="KW-1133">Transmembrane helix</keyword>
<dbReference type="EMBL" id="BMXP01000001">
    <property type="protein sequence ID" value="GGW74948.1"/>
    <property type="molecule type" value="Genomic_DNA"/>
</dbReference>
<name>A0A918JCQ2_9ALTE</name>
<feature type="transmembrane region" description="Helical" evidence="1">
    <location>
        <begin position="74"/>
        <end position="92"/>
    </location>
</feature>
<keyword evidence="1" id="KW-0812">Transmembrane</keyword>
<evidence type="ECO:0000256" key="1">
    <source>
        <dbReference type="SAM" id="Phobius"/>
    </source>
</evidence>
<reference evidence="2" key="1">
    <citation type="journal article" date="2014" name="Int. J. Syst. Evol. Microbiol.">
        <title>Complete genome sequence of Corynebacterium casei LMG S-19264T (=DSM 44701T), isolated from a smear-ripened cheese.</title>
        <authorList>
            <consortium name="US DOE Joint Genome Institute (JGI-PGF)"/>
            <person name="Walter F."/>
            <person name="Albersmeier A."/>
            <person name="Kalinowski J."/>
            <person name="Ruckert C."/>
        </authorList>
    </citation>
    <scope>NUCLEOTIDE SEQUENCE</scope>
    <source>
        <strain evidence="2">KCTC 22164</strain>
    </source>
</reference>
<feature type="transmembrane region" description="Helical" evidence="1">
    <location>
        <begin position="177"/>
        <end position="198"/>
    </location>
</feature>
<protein>
    <submittedName>
        <fullName evidence="2">Uncharacterized protein</fullName>
    </submittedName>
</protein>
<dbReference type="Proteomes" id="UP000631300">
    <property type="component" value="Unassembled WGS sequence"/>
</dbReference>
<keyword evidence="1" id="KW-0472">Membrane</keyword>
<proteinExistence type="predicted"/>
<reference evidence="2" key="2">
    <citation type="submission" date="2020-09" db="EMBL/GenBank/DDBJ databases">
        <authorList>
            <person name="Sun Q."/>
            <person name="Kim S."/>
        </authorList>
    </citation>
    <scope>NUCLEOTIDE SEQUENCE</scope>
    <source>
        <strain evidence="2">KCTC 22164</strain>
    </source>
</reference>
<feature type="transmembrane region" description="Helical" evidence="1">
    <location>
        <begin position="150"/>
        <end position="171"/>
    </location>
</feature>
<keyword evidence="3" id="KW-1185">Reference proteome</keyword>
<dbReference type="AlphaFoldDB" id="A0A918JCQ2"/>
<feature type="transmembrane region" description="Helical" evidence="1">
    <location>
        <begin position="99"/>
        <end position="119"/>
    </location>
</feature>
<feature type="transmembrane region" description="Helical" evidence="1">
    <location>
        <begin position="239"/>
        <end position="258"/>
    </location>
</feature>
<gene>
    <name evidence="2" type="ORF">GCM10007391_03900</name>
</gene>
<comment type="caution">
    <text evidence="2">The sequence shown here is derived from an EMBL/GenBank/DDBJ whole genome shotgun (WGS) entry which is preliminary data.</text>
</comment>
<feature type="transmembrane region" description="Helical" evidence="1">
    <location>
        <begin position="51"/>
        <end position="68"/>
    </location>
</feature>
<organism evidence="2 3">
    <name type="scientific">Alteromonas halophila</name>
    <dbReference type="NCBI Taxonomy" id="516698"/>
    <lineage>
        <taxon>Bacteria</taxon>
        <taxon>Pseudomonadati</taxon>
        <taxon>Pseudomonadota</taxon>
        <taxon>Gammaproteobacteria</taxon>
        <taxon>Alteromonadales</taxon>
        <taxon>Alteromonadaceae</taxon>
        <taxon>Alteromonas/Salinimonas group</taxon>
        <taxon>Alteromonas</taxon>
    </lineage>
</organism>
<feature type="transmembrane region" description="Helical" evidence="1">
    <location>
        <begin position="286"/>
        <end position="308"/>
    </location>
</feature>
<evidence type="ECO:0000313" key="2">
    <source>
        <dbReference type="EMBL" id="GGW74948.1"/>
    </source>
</evidence>
<feature type="transmembrane region" description="Helical" evidence="1">
    <location>
        <begin position="210"/>
        <end position="227"/>
    </location>
</feature>
<feature type="transmembrane region" description="Helical" evidence="1">
    <location>
        <begin position="125"/>
        <end position="143"/>
    </location>
</feature>